<feature type="region of interest" description="Disordered" evidence="1">
    <location>
        <begin position="567"/>
        <end position="630"/>
    </location>
</feature>
<feature type="transmembrane region" description="Helical" evidence="2">
    <location>
        <begin position="453"/>
        <end position="474"/>
    </location>
</feature>
<feature type="region of interest" description="Disordered" evidence="1">
    <location>
        <begin position="644"/>
        <end position="737"/>
    </location>
</feature>
<dbReference type="Gene3D" id="2.120.10.80">
    <property type="entry name" value="Kelch-type beta propeller"/>
    <property type="match status" value="1"/>
</dbReference>
<name>A0A8E2F7G0_9PEZI</name>
<feature type="signal peptide" evidence="3">
    <location>
        <begin position="1"/>
        <end position="23"/>
    </location>
</feature>
<keyword evidence="2" id="KW-0472">Membrane</keyword>
<evidence type="ECO:0000256" key="1">
    <source>
        <dbReference type="SAM" id="MobiDB-lite"/>
    </source>
</evidence>
<dbReference type="InterPro" id="IPR015915">
    <property type="entry name" value="Kelch-typ_b-propeller"/>
</dbReference>
<keyword evidence="3" id="KW-0732">Signal</keyword>
<gene>
    <name evidence="4" type="ORF">AOQ84DRAFT_313251</name>
</gene>
<feature type="compositionally biased region" description="Basic residues" evidence="1">
    <location>
        <begin position="569"/>
        <end position="582"/>
    </location>
</feature>
<organism evidence="4 5">
    <name type="scientific">Glonium stellatum</name>
    <dbReference type="NCBI Taxonomy" id="574774"/>
    <lineage>
        <taxon>Eukaryota</taxon>
        <taxon>Fungi</taxon>
        <taxon>Dikarya</taxon>
        <taxon>Ascomycota</taxon>
        <taxon>Pezizomycotina</taxon>
        <taxon>Dothideomycetes</taxon>
        <taxon>Pleosporomycetidae</taxon>
        <taxon>Gloniales</taxon>
        <taxon>Gloniaceae</taxon>
        <taxon>Glonium</taxon>
    </lineage>
</organism>
<keyword evidence="2" id="KW-0812">Transmembrane</keyword>
<keyword evidence="2" id="KW-1133">Transmembrane helix</keyword>
<dbReference type="EMBL" id="KV748981">
    <property type="protein sequence ID" value="OCL11829.1"/>
    <property type="molecule type" value="Genomic_DNA"/>
</dbReference>
<feature type="compositionally biased region" description="Low complexity" evidence="1">
    <location>
        <begin position="696"/>
        <end position="711"/>
    </location>
</feature>
<dbReference type="Proteomes" id="UP000250140">
    <property type="component" value="Unassembled WGS sequence"/>
</dbReference>
<evidence type="ECO:0000256" key="2">
    <source>
        <dbReference type="SAM" id="Phobius"/>
    </source>
</evidence>
<dbReference type="SUPFAM" id="SSF50965">
    <property type="entry name" value="Galactose oxidase, central domain"/>
    <property type="match status" value="1"/>
</dbReference>
<dbReference type="OrthoDB" id="205993at2759"/>
<sequence>MRISRGLGLSIVILTSLLSPIVAQLPYNPTRILQNDALLYIFRPSTTSDLQFELDTLDISSTLQPSSLPLTTLYPSLPFLKTDTAQAFTPVVDNGGNITVYTGDCASGAVGAELWTFTRDSASPHHNGSWEQQQVSQQIADENSSVAGANFLNSGISFSIFVKGDASNTGIYLFGGMCPFENATQDSWMASANYSNLVVNVEPTASSSKAIDYQIGISSSRGPPIAEAGFTITGLEPAYANQSDGTQTQQQNFVLVGGHTNAAFINMSQVALFSLPQESWTFLPVEQPNTQRTDLAARTDVTEIEPRSGHTAILAPDGQTIVLFGGWIGDTNTPADPQLAILNVGEGYGGQGSWAWTVPTTSGTGLSTGTGIYGHGAVLLPGGIMMIIGGYSIPASSNSRWRRTSQTANTQTLFYNITSTAWLSEYSPPPTASRLPQTAGSGPLSTISQKAGLGAGVAIGCAAVLGLLVFYLWYSRRLKKQREFREKELRDLALGAHRYHVEGLTGNGIDSRDVDIDAGEYVDDPLGPGHGPYPYPTGRNSVPQGWRRAKGHEAERTGLLVEIPSPTRGLRRSLHGRGNHHLPRPDPRMRGAGNIHPIDELEEDEQEEKSKDEFSGAAPEMAERSAPTADRISAFSKVPALDPFVNSNGMDGHPVEGKVVRDLLTQSAPASPVHERSAQLQTGGNDGNYAVGALIPRSSSPGNSGGRNSPSKSDRTGSNLSERNGPPSSSTASQILS</sequence>
<evidence type="ECO:0000313" key="5">
    <source>
        <dbReference type="Proteomes" id="UP000250140"/>
    </source>
</evidence>
<dbReference type="InterPro" id="IPR011043">
    <property type="entry name" value="Gal_Oxase/kelch_b-propeller"/>
</dbReference>
<evidence type="ECO:0000313" key="4">
    <source>
        <dbReference type="EMBL" id="OCL11829.1"/>
    </source>
</evidence>
<feature type="chain" id="PRO_5034031772" description="Galactose oxidase/kelch, beta-propeller" evidence="3">
    <location>
        <begin position="24"/>
        <end position="737"/>
    </location>
</feature>
<proteinExistence type="predicted"/>
<keyword evidence="5" id="KW-1185">Reference proteome</keyword>
<evidence type="ECO:0000256" key="3">
    <source>
        <dbReference type="SAM" id="SignalP"/>
    </source>
</evidence>
<reference evidence="4 5" key="1">
    <citation type="journal article" date="2016" name="Nat. Commun.">
        <title>Ectomycorrhizal ecology is imprinted in the genome of the dominant symbiotic fungus Cenococcum geophilum.</title>
        <authorList>
            <consortium name="DOE Joint Genome Institute"/>
            <person name="Peter M."/>
            <person name="Kohler A."/>
            <person name="Ohm R.A."/>
            <person name="Kuo A."/>
            <person name="Krutzmann J."/>
            <person name="Morin E."/>
            <person name="Arend M."/>
            <person name="Barry K.W."/>
            <person name="Binder M."/>
            <person name="Choi C."/>
            <person name="Clum A."/>
            <person name="Copeland A."/>
            <person name="Grisel N."/>
            <person name="Haridas S."/>
            <person name="Kipfer T."/>
            <person name="LaButti K."/>
            <person name="Lindquist E."/>
            <person name="Lipzen A."/>
            <person name="Maire R."/>
            <person name="Meier B."/>
            <person name="Mihaltcheva S."/>
            <person name="Molinier V."/>
            <person name="Murat C."/>
            <person name="Poggeler S."/>
            <person name="Quandt C.A."/>
            <person name="Sperisen C."/>
            <person name="Tritt A."/>
            <person name="Tisserant E."/>
            <person name="Crous P.W."/>
            <person name="Henrissat B."/>
            <person name="Nehls U."/>
            <person name="Egli S."/>
            <person name="Spatafora J.W."/>
            <person name="Grigoriev I.V."/>
            <person name="Martin F.M."/>
        </authorList>
    </citation>
    <scope>NUCLEOTIDE SEQUENCE [LARGE SCALE GENOMIC DNA]</scope>
    <source>
        <strain evidence="4 5">CBS 207.34</strain>
    </source>
</reference>
<accession>A0A8E2F7G0</accession>
<feature type="compositionally biased region" description="Polar residues" evidence="1">
    <location>
        <begin position="716"/>
        <end position="737"/>
    </location>
</feature>
<dbReference type="AlphaFoldDB" id="A0A8E2F7G0"/>
<evidence type="ECO:0008006" key="6">
    <source>
        <dbReference type="Google" id="ProtNLM"/>
    </source>
</evidence>
<protein>
    <recommendedName>
        <fullName evidence="6">Galactose oxidase/kelch, beta-propeller</fullName>
    </recommendedName>
</protein>